<dbReference type="InterPro" id="IPR021858">
    <property type="entry name" value="Fun_TF"/>
</dbReference>
<evidence type="ECO:0000256" key="6">
    <source>
        <dbReference type="ARBA" id="ARBA00023242"/>
    </source>
</evidence>
<keyword evidence="3" id="KW-0805">Transcription regulation</keyword>
<keyword evidence="2" id="KW-0862">Zinc</keyword>
<dbReference type="Proteomes" id="UP000030752">
    <property type="component" value="Unassembled WGS sequence"/>
</dbReference>
<name>W2S2T2_CYPE1</name>
<evidence type="ECO:0000313" key="9">
    <source>
        <dbReference type="Proteomes" id="UP000030752"/>
    </source>
</evidence>
<keyword evidence="6" id="KW-0539">Nucleus</keyword>
<keyword evidence="5" id="KW-0804">Transcription</keyword>
<dbReference type="SUPFAM" id="SSF57701">
    <property type="entry name" value="Zn2/Cys6 DNA-binding domain"/>
    <property type="match status" value="1"/>
</dbReference>
<dbReference type="HOGENOM" id="CLU_011409_12_1_1"/>
<evidence type="ECO:0000256" key="2">
    <source>
        <dbReference type="ARBA" id="ARBA00022833"/>
    </source>
</evidence>
<dbReference type="PROSITE" id="PS00463">
    <property type="entry name" value="ZN2_CY6_FUNGAL_1"/>
    <property type="match status" value="1"/>
</dbReference>
<protein>
    <recommendedName>
        <fullName evidence="7">Zn(2)-C6 fungal-type domain-containing protein</fullName>
    </recommendedName>
</protein>
<dbReference type="PROSITE" id="PS50048">
    <property type="entry name" value="ZN2_CY6_FUNGAL_2"/>
    <property type="match status" value="1"/>
</dbReference>
<dbReference type="Gene3D" id="4.10.240.10">
    <property type="entry name" value="Zn(2)-C6 fungal-type DNA-binding domain"/>
    <property type="match status" value="1"/>
</dbReference>
<dbReference type="GO" id="GO:0000981">
    <property type="term" value="F:DNA-binding transcription factor activity, RNA polymerase II-specific"/>
    <property type="evidence" value="ECO:0007669"/>
    <property type="project" value="InterPro"/>
</dbReference>
<proteinExistence type="predicted"/>
<dbReference type="InterPro" id="IPR052360">
    <property type="entry name" value="Transcr_Regulatory_Proteins"/>
</dbReference>
<evidence type="ECO:0000256" key="5">
    <source>
        <dbReference type="ARBA" id="ARBA00023163"/>
    </source>
</evidence>
<organism evidence="8 9">
    <name type="scientific">Cyphellophora europaea (strain CBS 101466)</name>
    <name type="common">Phialophora europaea</name>
    <dbReference type="NCBI Taxonomy" id="1220924"/>
    <lineage>
        <taxon>Eukaryota</taxon>
        <taxon>Fungi</taxon>
        <taxon>Dikarya</taxon>
        <taxon>Ascomycota</taxon>
        <taxon>Pezizomycotina</taxon>
        <taxon>Eurotiomycetes</taxon>
        <taxon>Chaetothyriomycetidae</taxon>
        <taxon>Chaetothyriales</taxon>
        <taxon>Cyphellophoraceae</taxon>
        <taxon>Cyphellophora</taxon>
    </lineage>
</organism>
<keyword evidence="1" id="KW-0479">Metal-binding</keyword>
<dbReference type="PANTHER" id="PTHR36206:SF12">
    <property type="entry name" value="ASPERCRYPTIN BIOSYNTHESIS CLUSTER-SPECIFIC TRANSCRIPTION REGULATOR ATNN-RELATED"/>
    <property type="match status" value="1"/>
</dbReference>
<dbReference type="InParanoid" id="W2S2T2"/>
<gene>
    <name evidence="8" type="ORF">HMPREF1541_02145</name>
</gene>
<dbReference type="Pfam" id="PF11951">
    <property type="entry name" value="Fungal_trans_2"/>
    <property type="match status" value="1"/>
</dbReference>
<evidence type="ECO:0000256" key="3">
    <source>
        <dbReference type="ARBA" id="ARBA00023015"/>
    </source>
</evidence>
<dbReference type="STRING" id="1220924.W2S2T2"/>
<dbReference type="AlphaFoldDB" id="W2S2T2"/>
<keyword evidence="9" id="KW-1185">Reference proteome</keyword>
<dbReference type="GO" id="GO:0003677">
    <property type="term" value="F:DNA binding"/>
    <property type="evidence" value="ECO:0007669"/>
    <property type="project" value="UniProtKB-KW"/>
</dbReference>
<dbReference type="GO" id="GO:0008270">
    <property type="term" value="F:zinc ion binding"/>
    <property type="evidence" value="ECO:0007669"/>
    <property type="project" value="InterPro"/>
</dbReference>
<evidence type="ECO:0000259" key="7">
    <source>
        <dbReference type="PROSITE" id="PS50048"/>
    </source>
</evidence>
<dbReference type="EMBL" id="KB822718">
    <property type="protein sequence ID" value="ETN42987.1"/>
    <property type="molecule type" value="Genomic_DNA"/>
</dbReference>
<dbReference type="GeneID" id="19969484"/>
<evidence type="ECO:0000256" key="4">
    <source>
        <dbReference type="ARBA" id="ARBA00023125"/>
    </source>
</evidence>
<keyword evidence="4" id="KW-0238">DNA-binding</keyword>
<dbReference type="InterPro" id="IPR036864">
    <property type="entry name" value="Zn2-C6_fun-type_DNA-bd_sf"/>
</dbReference>
<dbReference type="SMART" id="SM00066">
    <property type="entry name" value="GAL4"/>
    <property type="match status" value="1"/>
</dbReference>
<sequence length="456" mass="51321">MREDSEPSDRPKRAKHSRSKRGCRVCRIRRIRCDLTKPSCTRCTSTGRKCEGYPIDIHPDADAAAGGGRTLPAASALAKVLVPRSPSVNPHIDSNEHSHLSYFQHQTAHHFGGYLEDQFWSRLVLQLGTSDNCVLYVTIALGSLHRKFEQGCRSPKQAEHGAVGNDTGYLYAKAVTLLQGHIAEQGWRKLEVTLVCCILCTGFEWLRGDPKSASVHLRAGLEILQQWQTQTAGGPSYWSPAGHLIRNKLAPFYTRLALQAGTVPDWSLPWNTLQATNTTIEPFQSLHHARDSLCNLLGQVYLIPERRELLRMRTSKSLKEHKKYETLLSQWAEYFHAYTTRETLTGHVQASAIVLWLLYIAATVMLPNMYPDAEPGDTKDETDAFGRMVNVAERLFSIYTSRFSIDLGWVAPLYYVAANCRQPQIREKALRFLASHQSYEGSWSSPEAVLRAKGLM</sequence>
<evidence type="ECO:0000256" key="1">
    <source>
        <dbReference type="ARBA" id="ARBA00022723"/>
    </source>
</evidence>
<accession>W2S2T2</accession>
<dbReference type="InterPro" id="IPR001138">
    <property type="entry name" value="Zn2Cys6_DnaBD"/>
</dbReference>
<dbReference type="RefSeq" id="XP_008714723.1">
    <property type="nucleotide sequence ID" value="XM_008716501.1"/>
</dbReference>
<reference evidence="8 9" key="1">
    <citation type="submission" date="2013-03" db="EMBL/GenBank/DDBJ databases">
        <title>The Genome Sequence of Phialophora europaea CBS 101466.</title>
        <authorList>
            <consortium name="The Broad Institute Genomics Platform"/>
            <person name="Cuomo C."/>
            <person name="de Hoog S."/>
            <person name="Gorbushina A."/>
            <person name="Walker B."/>
            <person name="Young S.K."/>
            <person name="Zeng Q."/>
            <person name="Gargeya S."/>
            <person name="Fitzgerald M."/>
            <person name="Haas B."/>
            <person name="Abouelleil A."/>
            <person name="Allen A.W."/>
            <person name="Alvarado L."/>
            <person name="Arachchi H.M."/>
            <person name="Berlin A.M."/>
            <person name="Chapman S.B."/>
            <person name="Gainer-Dewar J."/>
            <person name="Goldberg J."/>
            <person name="Griggs A."/>
            <person name="Gujja S."/>
            <person name="Hansen M."/>
            <person name="Howarth C."/>
            <person name="Imamovic A."/>
            <person name="Ireland A."/>
            <person name="Larimer J."/>
            <person name="McCowan C."/>
            <person name="Murphy C."/>
            <person name="Pearson M."/>
            <person name="Poon T.W."/>
            <person name="Priest M."/>
            <person name="Roberts A."/>
            <person name="Saif S."/>
            <person name="Shea T."/>
            <person name="Sisk P."/>
            <person name="Sykes S."/>
            <person name="Wortman J."/>
            <person name="Nusbaum C."/>
            <person name="Birren B."/>
        </authorList>
    </citation>
    <scope>NUCLEOTIDE SEQUENCE [LARGE SCALE GENOMIC DNA]</scope>
    <source>
        <strain evidence="8 9">CBS 101466</strain>
    </source>
</reference>
<dbReference type="Pfam" id="PF00172">
    <property type="entry name" value="Zn_clus"/>
    <property type="match status" value="1"/>
</dbReference>
<feature type="domain" description="Zn(2)-C6 fungal-type" evidence="7">
    <location>
        <begin position="22"/>
        <end position="50"/>
    </location>
</feature>
<evidence type="ECO:0000313" key="8">
    <source>
        <dbReference type="EMBL" id="ETN42987.1"/>
    </source>
</evidence>
<dbReference type="VEuPathDB" id="FungiDB:HMPREF1541_02145"/>
<dbReference type="PANTHER" id="PTHR36206">
    <property type="entry name" value="ASPERCRYPTIN BIOSYNTHESIS CLUSTER-SPECIFIC TRANSCRIPTION REGULATOR ATNN-RELATED"/>
    <property type="match status" value="1"/>
</dbReference>
<dbReference type="OrthoDB" id="4117950at2759"/>
<dbReference type="eggNOG" id="ENOG502S0GT">
    <property type="taxonomic scope" value="Eukaryota"/>
</dbReference>